<dbReference type="Proteomes" id="UP001150238">
    <property type="component" value="Unassembled WGS sequence"/>
</dbReference>
<reference evidence="2" key="1">
    <citation type="submission" date="2022-08" db="EMBL/GenBank/DDBJ databases">
        <authorList>
            <consortium name="DOE Joint Genome Institute"/>
            <person name="Min B."/>
            <person name="Riley R."/>
            <person name="Sierra-Patev S."/>
            <person name="Naranjo-Ortiz M."/>
            <person name="Looney B."/>
            <person name="Konkel Z."/>
            <person name="Slot J.C."/>
            <person name="Sakamoto Y."/>
            <person name="Steenwyk J.L."/>
            <person name="Rokas A."/>
            <person name="Carro J."/>
            <person name="Camarero S."/>
            <person name="Ferreira P."/>
            <person name="Molpeceres G."/>
            <person name="Ruiz-Duenas F.J."/>
            <person name="Serrano A."/>
            <person name="Henrissat B."/>
            <person name="Drula E."/>
            <person name="Hughes K.W."/>
            <person name="Mata J.L."/>
            <person name="Ishikawa N.K."/>
            <person name="Vargas-Isla R."/>
            <person name="Ushijima S."/>
            <person name="Smith C.A."/>
            <person name="Ahrendt S."/>
            <person name="Andreopoulos W."/>
            <person name="He G."/>
            <person name="Labutti K."/>
            <person name="Lipzen A."/>
            <person name="Ng V."/>
            <person name="Sandor L."/>
            <person name="Barry K."/>
            <person name="Martinez A.T."/>
            <person name="Xiao Y."/>
            <person name="Gibbons J.G."/>
            <person name="Terashima K."/>
            <person name="Hibbett D.S."/>
            <person name="Grigoriev I.V."/>
        </authorList>
    </citation>
    <scope>NUCLEOTIDE SEQUENCE</scope>
    <source>
        <strain evidence="2">Sp2 HRB7682 ss15</strain>
    </source>
</reference>
<dbReference type="Gene3D" id="3.40.50.11350">
    <property type="match status" value="1"/>
</dbReference>
<sequence>MFNGPYQRLAPNVSPLSWQNASLRVKQFIGTGRRRLVVICVSLFLLLSISFVHPTTRRLSKSFYYDQTSNYKPEEKSSRLGFGPPTWARLKQWEDELPQHNLDLPFPEGRTGRYVKFSNQIKMLGWNNVFNELLMNSFLAYKSKRAYVFQDYVWKPEYYSWPQSESFEWPPHTPLNAIIAGPTAGGLWDPGDDAPRSVSEKWFDVVCPREERRILNTREVKPDIAWLMGDEIFEAWRKVLTEAPERCIEIVPADDDNFPQTFDLWLWGSFRVLPLWKPFSESPISRLLATSPIVNSAVDRNEYLFLPHGPRPAHPASHNPYDRMLAMHVRRGDFKDACIGLATWNSTYYSWNLLDFLPDHFEPPAGGSWGWNTPENTEKYMEHCLPTFDGIVKKVKDSKEDYIRAGGSKGDQRTLDVLYLLTNEESEWLDQLKDTLRKDGWHTIKTSRDLTLDQEQTDVNMAVDMDIARRAAVFIGNGWSSFTSNIVHRRLADGKEPISIRFY</sequence>
<proteinExistence type="predicted"/>
<accession>A0A9W9AZQ1</accession>
<comment type="caution">
    <text evidence="2">The sequence shown here is derived from an EMBL/GenBank/DDBJ whole genome shotgun (WGS) entry which is preliminary data.</text>
</comment>
<keyword evidence="1" id="KW-0472">Membrane</keyword>
<reference evidence="2" key="2">
    <citation type="journal article" date="2023" name="Proc. Natl. Acad. Sci. U.S.A.">
        <title>A global phylogenomic analysis of the shiitake genus Lentinula.</title>
        <authorList>
            <person name="Sierra-Patev S."/>
            <person name="Min B."/>
            <person name="Naranjo-Ortiz M."/>
            <person name="Looney B."/>
            <person name="Konkel Z."/>
            <person name="Slot J.C."/>
            <person name="Sakamoto Y."/>
            <person name="Steenwyk J.L."/>
            <person name="Rokas A."/>
            <person name="Carro J."/>
            <person name="Camarero S."/>
            <person name="Ferreira P."/>
            <person name="Molpeceres G."/>
            <person name="Ruiz-Duenas F.J."/>
            <person name="Serrano A."/>
            <person name="Henrissat B."/>
            <person name="Drula E."/>
            <person name="Hughes K.W."/>
            <person name="Mata J.L."/>
            <person name="Ishikawa N.K."/>
            <person name="Vargas-Isla R."/>
            <person name="Ushijima S."/>
            <person name="Smith C.A."/>
            <person name="Donoghue J."/>
            <person name="Ahrendt S."/>
            <person name="Andreopoulos W."/>
            <person name="He G."/>
            <person name="LaButti K."/>
            <person name="Lipzen A."/>
            <person name="Ng V."/>
            <person name="Riley R."/>
            <person name="Sandor L."/>
            <person name="Barry K."/>
            <person name="Martinez A.T."/>
            <person name="Xiao Y."/>
            <person name="Gibbons J.G."/>
            <person name="Terashima K."/>
            <person name="Grigoriev I.V."/>
            <person name="Hibbett D."/>
        </authorList>
    </citation>
    <scope>NUCLEOTIDE SEQUENCE</scope>
    <source>
        <strain evidence="2">Sp2 HRB7682 ss15</strain>
    </source>
</reference>
<dbReference type="AlphaFoldDB" id="A0A9W9AZQ1"/>
<evidence type="ECO:0000256" key="1">
    <source>
        <dbReference type="SAM" id="Phobius"/>
    </source>
</evidence>
<organism evidence="2 3">
    <name type="scientific">Lentinula lateritia</name>
    <dbReference type="NCBI Taxonomy" id="40482"/>
    <lineage>
        <taxon>Eukaryota</taxon>
        <taxon>Fungi</taxon>
        <taxon>Dikarya</taxon>
        <taxon>Basidiomycota</taxon>
        <taxon>Agaricomycotina</taxon>
        <taxon>Agaricomycetes</taxon>
        <taxon>Agaricomycetidae</taxon>
        <taxon>Agaricales</taxon>
        <taxon>Marasmiineae</taxon>
        <taxon>Omphalotaceae</taxon>
        <taxon>Lentinula</taxon>
    </lineage>
</organism>
<evidence type="ECO:0000313" key="3">
    <source>
        <dbReference type="Proteomes" id="UP001150238"/>
    </source>
</evidence>
<name>A0A9W9AZQ1_9AGAR</name>
<dbReference type="EMBL" id="JANVFS010000002">
    <property type="protein sequence ID" value="KAJ4494627.1"/>
    <property type="molecule type" value="Genomic_DNA"/>
</dbReference>
<keyword evidence="1" id="KW-0812">Transmembrane</keyword>
<feature type="transmembrane region" description="Helical" evidence="1">
    <location>
        <begin position="36"/>
        <end position="53"/>
    </location>
</feature>
<gene>
    <name evidence="2" type="ORF">C8J55DRAFT_532830</name>
</gene>
<evidence type="ECO:0000313" key="2">
    <source>
        <dbReference type="EMBL" id="KAJ4494627.1"/>
    </source>
</evidence>
<protein>
    <submittedName>
        <fullName evidence="2">Uncharacterized protein</fullName>
    </submittedName>
</protein>
<dbReference type="CDD" id="cd11296">
    <property type="entry name" value="O-FucT_like"/>
    <property type="match status" value="1"/>
</dbReference>
<keyword evidence="1" id="KW-1133">Transmembrane helix</keyword>